<gene>
    <name evidence="2" type="ORF">H9Q80_15190</name>
</gene>
<name>A0A7G9GL95_9FIRM</name>
<organism evidence="2 3">
    <name type="scientific">[Eubacterium] hominis</name>
    <dbReference type="NCBI Taxonomy" id="2764325"/>
    <lineage>
        <taxon>Bacteria</taxon>
        <taxon>Bacillati</taxon>
        <taxon>Bacillota</taxon>
        <taxon>Erysipelotrichia</taxon>
        <taxon>Erysipelotrichales</taxon>
        <taxon>Erysipelotrichaceae</taxon>
        <taxon>Amedibacillus</taxon>
    </lineage>
</organism>
<keyword evidence="1" id="KW-1133">Transmembrane helix</keyword>
<accession>A0A7G9GL95</accession>
<evidence type="ECO:0000313" key="2">
    <source>
        <dbReference type="EMBL" id="QNM11577.1"/>
    </source>
</evidence>
<protein>
    <submittedName>
        <fullName evidence="2">Uncharacterized protein</fullName>
    </submittedName>
</protein>
<dbReference type="AlphaFoldDB" id="A0A7G9GL95"/>
<keyword evidence="1" id="KW-0812">Transmembrane</keyword>
<reference evidence="2 3" key="1">
    <citation type="submission" date="2020-08" db="EMBL/GenBank/DDBJ databases">
        <authorList>
            <person name="Liu C."/>
            <person name="Sun Q."/>
        </authorList>
    </citation>
    <scope>NUCLEOTIDE SEQUENCE [LARGE SCALE GENOMIC DNA]</scope>
    <source>
        <strain evidence="2 3">NSJ-61</strain>
    </source>
</reference>
<keyword evidence="3" id="KW-1185">Reference proteome</keyword>
<sequence>MNVRIKTSDKILLFLATMLMLLNTLGFVFQVFGTKIGHVLSLFNCISITAIYFLDKKPFDRKPTKAS</sequence>
<evidence type="ECO:0000313" key="3">
    <source>
        <dbReference type="Proteomes" id="UP000515856"/>
    </source>
</evidence>
<dbReference type="Proteomes" id="UP000515856">
    <property type="component" value="Chromosome"/>
</dbReference>
<keyword evidence="1" id="KW-0472">Membrane</keyword>
<proteinExistence type="predicted"/>
<feature type="transmembrane region" description="Helical" evidence="1">
    <location>
        <begin position="36"/>
        <end position="54"/>
    </location>
</feature>
<evidence type="ECO:0000256" key="1">
    <source>
        <dbReference type="SAM" id="Phobius"/>
    </source>
</evidence>
<dbReference type="KEGG" id="ehn:H9Q80_15190"/>
<dbReference type="EMBL" id="CP060636">
    <property type="protein sequence ID" value="QNM11577.1"/>
    <property type="molecule type" value="Genomic_DNA"/>
</dbReference>
<dbReference type="RefSeq" id="WP_117452406.1">
    <property type="nucleotide sequence ID" value="NZ_CP060636.1"/>
</dbReference>